<evidence type="ECO:0000259" key="6">
    <source>
        <dbReference type="Pfam" id="PF13458"/>
    </source>
</evidence>
<dbReference type="PANTHER" id="PTHR30483:SF37">
    <property type="entry name" value="ABC TRANSPORTER SUBSTRATE-BINDING PROTEIN"/>
    <property type="match status" value="1"/>
</dbReference>
<evidence type="ECO:0000256" key="4">
    <source>
        <dbReference type="ARBA" id="ARBA00022970"/>
    </source>
</evidence>
<dbReference type="SUPFAM" id="SSF53822">
    <property type="entry name" value="Periplasmic binding protein-like I"/>
    <property type="match status" value="1"/>
</dbReference>
<evidence type="ECO:0000256" key="1">
    <source>
        <dbReference type="ARBA" id="ARBA00010062"/>
    </source>
</evidence>
<dbReference type="PROSITE" id="PS51257">
    <property type="entry name" value="PROKAR_LIPOPROTEIN"/>
    <property type="match status" value="1"/>
</dbReference>
<dbReference type="InterPro" id="IPR000709">
    <property type="entry name" value="Leu_Ile_Val-bd"/>
</dbReference>
<dbReference type="GO" id="GO:0006865">
    <property type="term" value="P:amino acid transport"/>
    <property type="evidence" value="ECO:0007669"/>
    <property type="project" value="UniProtKB-KW"/>
</dbReference>
<keyword evidence="8" id="KW-1185">Reference proteome</keyword>
<evidence type="ECO:0000256" key="3">
    <source>
        <dbReference type="ARBA" id="ARBA00022729"/>
    </source>
</evidence>
<evidence type="ECO:0000313" key="8">
    <source>
        <dbReference type="Proteomes" id="UP000183508"/>
    </source>
</evidence>
<proteinExistence type="inferred from homology"/>
<sequence length="414" mass="44052">MHNRRPARMLATLTLAGLFALAGCGTSGSGASGGSGNTGGGSAGSGDNTLTLGVITSITGADSEFGKAQKEGYEVALDEINAAGGILGKQVKLVYLDDKSSAQEAAKDVDQLVSQYHAQIILGPYSSGSALAVVKKADTYKIPDIVPTATAANVTQTGSKYVFRLCATSDDYAKAICELLKQQGDAKTMAIVHEDQNFGTSADKAMVNYAKQYGFEVVDDESYSTKDLDYKAMLQRVKQKHPDVIYFASYSKDAVALMKQAQEIDLNAKYFTAAGTGFSVGTFPQDAGPAAEYTLAAGQWDPSAKWPGAKEFYDKVHAKFGDYPSYHDMEAYAALYVAKEAIEQAGAYDGQKIRDALASLQMETAFGPVHFDSTGQNAHPVIVTQIQNGKFVTVFPSDAATGKLLPTPPWSQRK</sequence>
<dbReference type="EMBL" id="FPBV01000006">
    <property type="protein sequence ID" value="SFU72244.1"/>
    <property type="molecule type" value="Genomic_DNA"/>
</dbReference>
<organism evidence="7 8">
    <name type="scientific">Alicyclobacillus macrosporangiidus</name>
    <dbReference type="NCBI Taxonomy" id="392015"/>
    <lineage>
        <taxon>Bacteria</taxon>
        <taxon>Bacillati</taxon>
        <taxon>Bacillota</taxon>
        <taxon>Bacilli</taxon>
        <taxon>Bacillales</taxon>
        <taxon>Alicyclobacillaceae</taxon>
        <taxon>Alicyclobacillus</taxon>
    </lineage>
</organism>
<evidence type="ECO:0000313" key="7">
    <source>
        <dbReference type="EMBL" id="SFU72244.1"/>
    </source>
</evidence>
<feature type="chain" id="PRO_5039431016" evidence="5">
    <location>
        <begin position="23"/>
        <end position="414"/>
    </location>
</feature>
<feature type="signal peptide" evidence="5">
    <location>
        <begin position="1"/>
        <end position="22"/>
    </location>
</feature>
<evidence type="ECO:0000256" key="5">
    <source>
        <dbReference type="SAM" id="SignalP"/>
    </source>
</evidence>
<feature type="domain" description="Leucine-binding protein" evidence="6">
    <location>
        <begin position="49"/>
        <end position="389"/>
    </location>
</feature>
<dbReference type="Pfam" id="PF13458">
    <property type="entry name" value="Peripla_BP_6"/>
    <property type="match status" value="1"/>
</dbReference>
<dbReference type="Proteomes" id="UP000183508">
    <property type="component" value="Unassembled WGS sequence"/>
</dbReference>
<dbReference type="CDD" id="cd19982">
    <property type="entry name" value="PBP1_ABC_ligand_binding-like"/>
    <property type="match status" value="1"/>
</dbReference>
<name>A0A1I7IH43_9BACL</name>
<dbReference type="STRING" id="392015.SAMN05421543_106217"/>
<evidence type="ECO:0000256" key="2">
    <source>
        <dbReference type="ARBA" id="ARBA00022448"/>
    </source>
</evidence>
<protein>
    <submittedName>
        <fullName evidence="7">Branched-chain amino acid transport system substrate-binding protein</fullName>
    </submittedName>
</protein>
<dbReference type="Gene3D" id="3.40.50.2300">
    <property type="match status" value="2"/>
</dbReference>
<dbReference type="InterPro" id="IPR028081">
    <property type="entry name" value="Leu-bd"/>
</dbReference>
<keyword evidence="4" id="KW-0029">Amino-acid transport</keyword>
<dbReference type="InterPro" id="IPR028082">
    <property type="entry name" value="Peripla_BP_I"/>
</dbReference>
<dbReference type="RefSeq" id="WP_139234609.1">
    <property type="nucleotide sequence ID" value="NZ_FPBV01000006.1"/>
</dbReference>
<dbReference type="PRINTS" id="PR00337">
    <property type="entry name" value="LEUILEVALBP"/>
</dbReference>
<comment type="similarity">
    <text evidence="1">Belongs to the leucine-binding protein family.</text>
</comment>
<dbReference type="PANTHER" id="PTHR30483">
    <property type="entry name" value="LEUCINE-SPECIFIC-BINDING PROTEIN"/>
    <property type="match status" value="1"/>
</dbReference>
<dbReference type="eggNOG" id="COG0683">
    <property type="taxonomic scope" value="Bacteria"/>
</dbReference>
<dbReference type="OrthoDB" id="9783240at2"/>
<reference evidence="8" key="1">
    <citation type="submission" date="2016-10" db="EMBL/GenBank/DDBJ databases">
        <authorList>
            <person name="Varghese N."/>
        </authorList>
    </citation>
    <scope>NUCLEOTIDE SEQUENCE [LARGE SCALE GENOMIC DNA]</scope>
    <source>
        <strain evidence="8">DSM 17980</strain>
    </source>
</reference>
<keyword evidence="2" id="KW-0813">Transport</keyword>
<gene>
    <name evidence="7" type="ORF">SAMN05421543_106217</name>
</gene>
<keyword evidence="3 5" id="KW-0732">Signal</keyword>
<accession>A0A1I7IH43</accession>
<dbReference type="InterPro" id="IPR051010">
    <property type="entry name" value="BCAA_transport"/>
</dbReference>
<dbReference type="AlphaFoldDB" id="A0A1I7IH43"/>